<dbReference type="GO" id="GO:0010181">
    <property type="term" value="F:FMN binding"/>
    <property type="evidence" value="ECO:0007669"/>
    <property type="project" value="InterPro"/>
</dbReference>
<accession>A0A0H5QHE1</accession>
<comment type="cofactor">
    <cofactor evidence="2">
        <name>FAD</name>
        <dbReference type="ChEBI" id="CHEBI:57692"/>
    </cofactor>
</comment>
<dbReference type="GO" id="GO:0050667">
    <property type="term" value="P:homocysteine metabolic process"/>
    <property type="evidence" value="ECO:0007669"/>
    <property type="project" value="TreeGrafter"/>
</dbReference>
<dbReference type="InterPro" id="IPR039261">
    <property type="entry name" value="FNR_nucleotide-bd"/>
</dbReference>
<protein>
    <recommendedName>
        <fullName evidence="12">Methionine synthase reductase</fullName>
        <ecNumber evidence="11">1.16.1.8</ecNumber>
    </recommendedName>
</protein>
<dbReference type="GO" id="GO:0009086">
    <property type="term" value="P:methionine biosynthetic process"/>
    <property type="evidence" value="ECO:0007669"/>
    <property type="project" value="UniProtKB-KW"/>
</dbReference>
<keyword evidence="8" id="KW-0521">NADP</keyword>
<proteinExistence type="predicted"/>
<reference evidence="15" key="1">
    <citation type="submission" date="2015-04" db="EMBL/GenBank/DDBJ databases">
        <title>The genome sequence of the plant pathogenic Rhizarian Plasmodiophora brassicae reveals insights in its biotrophic life cycle and the origin of chitin synthesis.</title>
        <authorList>
            <person name="Schwelm A."/>
            <person name="Fogelqvist J."/>
            <person name="Knaust A."/>
            <person name="Julke S."/>
            <person name="Lilja T."/>
            <person name="Dhandapani V."/>
            <person name="Bonilla-Rosso G."/>
            <person name="Karlsson M."/>
            <person name="Shevchenko A."/>
            <person name="Choi S.R."/>
            <person name="Kim H.G."/>
            <person name="Park J.Y."/>
            <person name="Lim Y.P."/>
            <person name="Ludwig-Muller J."/>
            <person name="Dixelius C."/>
        </authorList>
    </citation>
    <scope>NUCLEOTIDE SEQUENCE</scope>
    <source>
        <tissue evidence="15">Potato root galls</tissue>
    </source>
</reference>
<dbReference type="Gene3D" id="3.40.50.80">
    <property type="entry name" value="Nucleotide-binding domain of ferredoxin-NADP reductase (FNR) module"/>
    <property type="match status" value="1"/>
</dbReference>
<dbReference type="InterPro" id="IPR008254">
    <property type="entry name" value="Flavodoxin/NO_synth"/>
</dbReference>
<evidence type="ECO:0000256" key="4">
    <source>
        <dbReference type="ARBA" id="ARBA00022630"/>
    </source>
</evidence>
<keyword evidence="4" id="KW-0285">Flavoprotein</keyword>
<dbReference type="InterPro" id="IPR001433">
    <property type="entry name" value="OxRdtase_FAD/NAD-bd"/>
</dbReference>
<dbReference type="EC" id="1.16.1.8" evidence="11"/>
<dbReference type="AlphaFoldDB" id="A0A0H5QHE1"/>
<comment type="cofactor">
    <cofactor evidence="1">
        <name>FMN</name>
        <dbReference type="ChEBI" id="CHEBI:58210"/>
    </cofactor>
</comment>
<dbReference type="GO" id="GO:0030586">
    <property type="term" value="F:[methionine synthase] reductase (NADPH) activity"/>
    <property type="evidence" value="ECO:0007669"/>
    <property type="project" value="UniProtKB-EC"/>
</dbReference>
<dbReference type="EMBL" id="HACM01000988">
    <property type="protein sequence ID" value="CRZ01430.1"/>
    <property type="molecule type" value="Transcribed_RNA"/>
</dbReference>
<dbReference type="PRINTS" id="PR00369">
    <property type="entry name" value="FLAVODOXIN"/>
</dbReference>
<evidence type="ECO:0000256" key="3">
    <source>
        <dbReference type="ARBA" id="ARBA00022605"/>
    </source>
</evidence>
<dbReference type="InterPro" id="IPR001709">
    <property type="entry name" value="Flavoprot_Pyr_Nucl_cyt_Rdtase"/>
</dbReference>
<dbReference type="SUPFAM" id="SSF52343">
    <property type="entry name" value="Ferredoxin reductase-like, C-terminal NADP-linked domain"/>
    <property type="match status" value="1"/>
</dbReference>
<organism evidence="15">
    <name type="scientific">Spongospora subterranea</name>
    <dbReference type="NCBI Taxonomy" id="70186"/>
    <lineage>
        <taxon>Eukaryota</taxon>
        <taxon>Sar</taxon>
        <taxon>Rhizaria</taxon>
        <taxon>Endomyxa</taxon>
        <taxon>Phytomyxea</taxon>
        <taxon>Plasmodiophorida</taxon>
        <taxon>Plasmodiophoridae</taxon>
        <taxon>Spongospora</taxon>
    </lineage>
</organism>
<dbReference type="PROSITE" id="PS50902">
    <property type="entry name" value="FLAVODOXIN_LIKE"/>
    <property type="match status" value="1"/>
</dbReference>
<dbReference type="GO" id="GO:0005829">
    <property type="term" value="C:cytosol"/>
    <property type="evidence" value="ECO:0007669"/>
    <property type="project" value="TreeGrafter"/>
</dbReference>
<evidence type="ECO:0000259" key="14">
    <source>
        <dbReference type="PROSITE" id="PS51384"/>
    </source>
</evidence>
<dbReference type="InterPro" id="IPR003097">
    <property type="entry name" value="CysJ-like_FAD-binding"/>
</dbReference>
<sequence length="658" mass="73447">LFSLFHSVYHCKQKGRFWVRFDHQKPSPARRRSGWIASIDAAQATWLNAMGESGATSTCRELMTGLERLHDTVLILFGSQTGVSLMIARQLLGAFRESSISANLGCLNQFEFFMSRRPSTVIFVCSSFLMGGPPENAVKFDQYLDSCSTSNIFSDTSYAVLGVGHSQWSNFCGFSKKIDVRLRDFGAKRLCVALEADSADEDQRQISVDIWIRNLINLFERAHPHSTDIEESFTAIESCNATPDQCCQKSCSYHPDRYQSSISDVSPFSSSNSVMAARILYGPDVHEATLVHSDYMCKSLNRRVLHIELKVPPECSYEPGDCVAIPCANPGNIVRSLLNTLSLDGDVVVSVSSLSCSCTLQWALTYYLDICSLPSKVVIAAVAKLASLEESTALLSVPMERLRENFTNITDIFAQYSSARPTANELCDLLPPLALRYYSIASSPFRHPSTVHLTVAISEHAKQLVPSCSSFRGLCTYWLETCHLGRCTDSSSLFKIPLFIRHNRQLRLPPLDRLPSLVMIGCGVGVAPFRSFLQHLPEGSRQVFLFFGFRDNKDEFLYQREWETSQAITRIDLAFSRIDSHPYRYVQDALKARSEEVAGLISSNAIFYVCGTLSMATAVFECFISDILGRTGGLSRAQAIEVMENKIHQGKYMAEAWD</sequence>
<evidence type="ECO:0000256" key="1">
    <source>
        <dbReference type="ARBA" id="ARBA00001917"/>
    </source>
</evidence>
<dbReference type="InterPro" id="IPR029039">
    <property type="entry name" value="Flavoprotein-like_sf"/>
</dbReference>
<dbReference type="PRINTS" id="PR00371">
    <property type="entry name" value="FPNCR"/>
</dbReference>
<evidence type="ECO:0000256" key="12">
    <source>
        <dbReference type="ARBA" id="ARBA00040659"/>
    </source>
</evidence>
<evidence type="ECO:0000256" key="8">
    <source>
        <dbReference type="ARBA" id="ARBA00022857"/>
    </source>
</evidence>
<dbReference type="GO" id="GO:0050660">
    <property type="term" value="F:flavin adenine dinucleotide binding"/>
    <property type="evidence" value="ECO:0007669"/>
    <property type="project" value="TreeGrafter"/>
</dbReference>
<dbReference type="PANTHER" id="PTHR19384">
    <property type="entry name" value="NITRIC OXIDE SYNTHASE-RELATED"/>
    <property type="match status" value="1"/>
</dbReference>
<dbReference type="Gene3D" id="2.40.30.10">
    <property type="entry name" value="Translation factors"/>
    <property type="match status" value="1"/>
</dbReference>
<keyword evidence="6" id="KW-0949">S-adenosyl-L-methionine</keyword>
<evidence type="ECO:0000256" key="11">
    <source>
        <dbReference type="ARBA" id="ARBA00039088"/>
    </source>
</evidence>
<keyword evidence="9" id="KW-0560">Oxidoreductase</keyword>
<dbReference type="InterPro" id="IPR017938">
    <property type="entry name" value="Riboflavin_synthase-like_b-brl"/>
</dbReference>
<dbReference type="PANTHER" id="PTHR19384:SF84">
    <property type="entry name" value="METHIONINE SYNTHASE REDUCTASE"/>
    <property type="match status" value="1"/>
</dbReference>
<dbReference type="Gene3D" id="1.20.990.10">
    <property type="entry name" value="NADPH-cytochrome p450 Reductase, Chain A, domain 3"/>
    <property type="match status" value="1"/>
</dbReference>
<evidence type="ECO:0000313" key="15">
    <source>
        <dbReference type="EMBL" id="CRZ01430.1"/>
    </source>
</evidence>
<dbReference type="Pfam" id="PF00667">
    <property type="entry name" value="FAD_binding_1"/>
    <property type="match status" value="1"/>
</dbReference>
<evidence type="ECO:0000256" key="2">
    <source>
        <dbReference type="ARBA" id="ARBA00001974"/>
    </source>
</evidence>
<dbReference type="Pfam" id="PF00258">
    <property type="entry name" value="Flavodoxin_1"/>
    <property type="match status" value="1"/>
</dbReference>
<feature type="non-terminal residue" evidence="15">
    <location>
        <position position="1"/>
    </location>
</feature>
<evidence type="ECO:0000259" key="13">
    <source>
        <dbReference type="PROSITE" id="PS50902"/>
    </source>
</evidence>
<dbReference type="Gene3D" id="3.40.50.360">
    <property type="match status" value="1"/>
</dbReference>
<keyword evidence="10" id="KW-0486">Methionine biosynthesis</keyword>
<keyword evidence="7" id="KW-0274">FAD</keyword>
<dbReference type="InterPro" id="IPR017927">
    <property type="entry name" value="FAD-bd_FR_type"/>
</dbReference>
<keyword evidence="3" id="KW-0028">Amino-acid biosynthesis</keyword>
<evidence type="ECO:0000256" key="5">
    <source>
        <dbReference type="ARBA" id="ARBA00022643"/>
    </source>
</evidence>
<dbReference type="Pfam" id="PF00175">
    <property type="entry name" value="NAD_binding_1"/>
    <property type="match status" value="1"/>
</dbReference>
<dbReference type="InterPro" id="IPR023173">
    <property type="entry name" value="NADPH_Cyt_P450_Rdtase_alpha"/>
</dbReference>
<feature type="domain" description="FAD-binding FR-type" evidence="14">
    <location>
        <begin position="283"/>
        <end position="509"/>
    </location>
</feature>
<dbReference type="InterPro" id="IPR001094">
    <property type="entry name" value="Flavdoxin-like"/>
</dbReference>
<dbReference type="PROSITE" id="PS51384">
    <property type="entry name" value="FAD_FR"/>
    <property type="match status" value="1"/>
</dbReference>
<dbReference type="SUPFAM" id="SSF63380">
    <property type="entry name" value="Riboflavin synthase domain-like"/>
    <property type="match status" value="1"/>
</dbReference>
<keyword evidence="5" id="KW-0288">FMN</keyword>
<name>A0A0H5QHE1_9EUKA</name>
<evidence type="ECO:0000256" key="6">
    <source>
        <dbReference type="ARBA" id="ARBA00022691"/>
    </source>
</evidence>
<feature type="domain" description="Flavodoxin-like" evidence="13">
    <location>
        <begin position="73"/>
        <end position="216"/>
    </location>
</feature>
<evidence type="ECO:0000256" key="7">
    <source>
        <dbReference type="ARBA" id="ARBA00022827"/>
    </source>
</evidence>
<dbReference type="SUPFAM" id="SSF52218">
    <property type="entry name" value="Flavoproteins"/>
    <property type="match status" value="1"/>
</dbReference>
<evidence type="ECO:0000256" key="9">
    <source>
        <dbReference type="ARBA" id="ARBA00023002"/>
    </source>
</evidence>
<evidence type="ECO:0000256" key="10">
    <source>
        <dbReference type="ARBA" id="ARBA00023167"/>
    </source>
</evidence>